<evidence type="ECO:0000256" key="4">
    <source>
        <dbReference type="ARBA" id="ARBA00022734"/>
    </source>
</evidence>
<dbReference type="InterPro" id="IPR051505">
    <property type="entry name" value="C-type_lectin_domain"/>
</dbReference>
<dbReference type="Gene3D" id="3.10.100.10">
    <property type="entry name" value="Mannose-Binding Protein A, subunit A"/>
    <property type="match status" value="1"/>
</dbReference>
<dbReference type="InterPro" id="IPR016187">
    <property type="entry name" value="CTDL_fold"/>
</dbReference>
<feature type="compositionally biased region" description="Polar residues" evidence="7">
    <location>
        <begin position="306"/>
        <end position="318"/>
    </location>
</feature>
<feature type="compositionally biased region" description="Low complexity" evidence="7">
    <location>
        <begin position="363"/>
        <end position="375"/>
    </location>
</feature>
<evidence type="ECO:0000256" key="7">
    <source>
        <dbReference type="SAM" id="MobiDB-lite"/>
    </source>
</evidence>
<comment type="subcellular location">
    <subcellularLocation>
        <location evidence="1">Membrane</location>
        <topology evidence="1">Single-pass type I membrane protein</topology>
    </subcellularLocation>
</comment>
<dbReference type="PANTHER" id="PTHR14789:SF8">
    <property type="entry name" value="C-TYPE LECTIN DOMAIN FAMILY 14 MEMBER A PRECURSOR-RELATED"/>
    <property type="match status" value="1"/>
</dbReference>
<dbReference type="GO" id="GO:0016020">
    <property type="term" value="C:membrane"/>
    <property type="evidence" value="ECO:0007669"/>
    <property type="project" value="UniProtKB-SubCell"/>
</dbReference>
<evidence type="ECO:0000256" key="8">
    <source>
        <dbReference type="SAM" id="Phobius"/>
    </source>
</evidence>
<evidence type="ECO:0000313" key="11">
    <source>
        <dbReference type="Ensembl" id="ENSPCEP00000014921.1"/>
    </source>
</evidence>
<name>A0A8C8S515_9SAUR</name>
<feature type="domain" description="C-type lectin" evidence="10">
    <location>
        <begin position="30"/>
        <end position="162"/>
    </location>
</feature>
<evidence type="ECO:0000256" key="6">
    <source>
        <dbReference type="ARBA" id="ARBA00023136"/>
    </source>
</evidence>
<proteinExistence type="predicted"/>
<keyword evidence="5 8" id="KW-1133">Transmembrane helix</keyword>
<feature type="chain" id="PRO_5034180296" evidence="9">
    <location>
        <begin position="22"/>
        <end position="487"/>
    </location>
</feature>
<dbReference type="AlphaFoldDB" id="A0A8C8S515"/>
<keyword evidence="3 9" id="KW-0732">Signal</keyword>
<accession>A0A8C8S515</accession>
<evidence type="ECO:0000256" key="9">
    <source>
        <dbReference type="SAM" id="SignalP"/>
    </source>
</evidence>
<organism evidence="11 12">
    <name type="scientific">Pelusios castaneus</name>
    <name type="common">West African mud turtle</name>
    <dbReference type="NCBI Taxonomy" id="367368"/>
    <lineage>
        <taxon>Eukaryota</taxon>
        <taxon>Metazoa</taxon>
        <taxon>Chordata</taxon>
        <taxon>Craniata</taxon>
        <taxon>Vertebrata</taxon>
        <taxon>Euteleostomi</taxon>
        <taxon>Archelosauria</taxon>
        <taxon>Testudinata</taxon>
        <taxon>Testudines</taxon>
        <taxon>Pleurodira</taxon>
        <taxon>Pelomedusidae</taxon>
        <taxon>Pelusios</taxon>
    </lineage>
</organism>
<dbReference type="Pfam" id="PF00059">
    <property type="entry name" value="Lectin_C"/>
    <property type="match status" value="1"/>
</dbReference>
<protein>
    <submittedName>
        <fullName evidence="11">CD93 molecule</fullName>
    </submittedName>
</protein>
<dbReference type="InterPro" id="IPR016186">
    <property type="entry name" value="C-type_lectin-like/link_sf"/>
</dbReference>
<dbReference type="SMART" id="SM00034">
    <property type="entry name" value="CLECT"/>
    <property type="match status" value="1"/>
</dbReference>
<dbReference type="Pfam" id="PF14670">
    <property type="entry name" value="FXa_inhibition"/>
    <property type="match status" value="1"/>
</dbReference>
<feature type="signal peptide" evidence="9">
    <location>
        <begin position="1"/>
        <end position="21"/>
    </location>
</feature>
<evidence type="ECO:0000259" key="10">
    <source>
        <dbReference type="PROSITE" id="PS50041"/>
    </source>
</evidence>
<dbReference type="SUPFAM" id="SSF56436">
    <property type="entry name" value="C-type lectin-like"/>
    <property type="match status" value="1"/>
</dbReference>
<dbReference type="SUPFAM" id="SSF57196">
    <property type="entry name" value="EGF/Laminin"/>
    <property type="match status" value="1"/>
</dbReference>
<feature type="transmembrane region" description="Helical" evidence="8">
    <location>
        <begin position="434"/>
        <end position="458"/>
    </location>
</feature>
<evidence type="ECO:0000256" key="3">
    <source>
        <dbReference type="ARBA" id="ARBA00022729"/>
    </source>
</evidence>
<evidence type="ECO:0000256" key="5">
    <source>
        <dbReference type="ARBA" id="ARBA00022989"/>
    </source>
</evidence>
<dbReference type="Gene3D" id="2.10.25.10">
    <property type="entry name" value="Laminin"/>
    <property type="match status" value="1"/>
</dbReference>
<evidence type="ECO:0000313" key="12">
    <source>
        <dbReference type="Proteomes" id="UP000694393"/>
    </source>
</evidence>
<feature type="compositionally biased region" description="Polar residues" evidence="7">
    <location>
        <begin position="376"/>
        <end position="392"/>
    </location>
</feature>
<feature type="compositionally biased region" description="Polar residues" evidence="7">
    <location>
        <begin position="330"/>
        <end position="342"/>
    </location>
</feature>
<keyword evidence="2 8" id="KW-0812">Transmembrane</keyword>
<feature type="region of interest" description="Disordered" evidence="7">
    <location>
        <begin position="291"/>
        <end position="398"/>
    </location>
</feature>
<keyword evidence="12" id="KW-1185">Reference proteome</keyword>
<reference evidence="11" key="2">
    <citation type="submission" date="2025-09" db="UniProtKB">
        <authorList>
            <consortium name="Ensembl"/>
        </authorList>
    </citation>
    <scope>IDENTIFICATION</scope>
</reference>
<evidence type="ECO:0000256" key="1">
    <source>
        <dbReference type="ARBA" id="ARBA00004479"/>
    </source>
</evidence>
<keyword evidence="4" id="KW-0430">Lectin</keyword>
<reference evidence="11" key="1">
    <citation type="submission" date="2025-08" db="UniProtKB">
        <authorList>
            <consortium name="Ensembl"/>
        </authorList>
    </citation>
    <scope>IDENTIFICATION</scope>
</reference>
<sequence>MGLALLLFLGQTLLWGVPSWATEEAEALCSGTACYTIHWGKHNWMGAQGECQRNGGNLVTMKNQEEAMHIQDLLAKLPQREAEPEGPAKLWIGLHREKGICYQQHQLLKGFRWVSGGEEESHYSAWLREPRGTCTARRCVTLHWDPPAPGSSRPGWTDGSCSGLARGYLCKFSFQGMCPPLVLAGPGSVAYRTPFGLASTSLGAVPFGSLAEVSCRPPAEPSGTFAMCQGQAGGFDWSSRDPLCASPGGCAELNGGCAHLCLERPDGAVRCACRPGWALGPDRMGCLLQAQRPEPAPTGRPPWAATASTPRLADTSTPRPEDPSTPRMEGTSTPRLADTSTPRPEDPSTPRMEGTSTPRMEGTSTPRPVSTSTPRLANTSTPKLADTSTPNAAGTIAPDAAGTSTLWLAINSETVAGGPKKSGLDTVPDGPKLLLYYILGTVVVILLLMAFALGLLICRKRRGQKEKKKSRSATDNYCWVPEQAERN</sequence>
<dbReference type="PANTHER" id="PTHR14789">
    <property type="entry name" value="CHONDROLECTIN VARIANT CHODLFDELTAE"/>
    <property type="match status" value="1"/>
</dbReference>
<dbReference type="GO" id="GO:0030246">
    <property type="term" value="F:carbohydrate binding"/>
    <property type="evidence" value="ECO:0007669"/>
    <property type="project" value="UniProtKB-KW"/>
</dbReference>
<dbReference type="PROSITE" id="PS50041">
    <property type="entry name" value="C_TYPE_LECTIN_2"/>
    <property type="match status" value="1"/>
</dbReference>
<dbReference type="InterPro" id="IPR001304">
    <property type="entry name" value="C-type_lectin-like"/>
</dbReference>
<evidence type="ECO:0000256" key="2">
    <source>
        <dbReference type="ARBA" id="ARBA00022692"/>
    </source>
</evidence>
<dbReference type="Proteomes" id="UP000694393">
    <property type="component" value="Unplaced"/>
</dbReference>
<dbReference type="Ensembl" id="ENSPCET00000015452.1">
    <property type="protein sequence ID" value="ENSPCEP00000014921.1"/>
    <property type="gene ID" value="ENSPCEG00000011814.1"/>
</dbReference>
<keyword evidence="6 8" id="KW-0472">Membrane</keyword>